<protein>
    <submittedName>
        <fullName evidence="1">Uncharacterized protein</fullName>
    </submittedName>
</protein>
<dbReference type="AlphaFoldDB" id="A0A5D4M5J2"/>
<dbReference type="RefSeq" id="WP_148955083.1">
    <property type="nucleotide sequence ID" value="NZ_VTEG01000025.1"/>
</dbReference>
<name>A0A5D4M5J2_9BACI</name>
<comment type="caution">
    <text evidence="1">The sequence shown here is derived from an EMBL/GenBank/DDBJ whole genome shotgun (WGS) entry which is preliminary data.</text>
</comment>
<dbReference type="Pfam" id="PF20131">
    <property type="entry name" value="MC3"/>
    <property type="match status" value="1"/>
</dbReference>
<organism evidence="1 2">
    <name type="scientific">Rossellomorea vietnamensis</name>
    <dbReference type="NCBI Taxonomy" id="218284"/>
    <lineage>
        <taxon>Bacteria</taxon>
        <taxon>Bacillati</taxon>
        <taxon>Bacillota</taxon>
        <taxon>Bacilli</taxon>
        <taxon>Bacillales</taxon>
        <taxon>Bacillaceae</taxon>
        <taxon>Rossellomorea</taxon>
    </lineage>
</organism>
<dbReference type="EMBL" id="VTEG01000025">
    <property type="protein sequence ID" value="TYR96275.1"/>
    <property type="molecule type" value="Genomic_DNA"/>
</dbReference>
<evidence type="ECO:0000313" key="1">
    <source>
        <dbReference type="EMBL" id="TYR96275.1"/>
    </source>
</evidence>
<reference evidence="1 2" key="1">
    <citation type="submission" date="2019-08" db="EMBL/GenBank/DDBJ databases">
        <title>Bacillus genomes from the desert of Cuatro Cienegas, Coahuila.</title>
        <authorList>
            <person name="Olmedo-Alvarez G."/>
        </authorList>
    </citation>
    <scope>NUCLEOTIDE SEQUENCE [LARGE SCALE GENOMIC DNA]</scope>
    <source>
        <strain evidence="1 2">CH128b_4D</strain>
    </source>
</reference>
<dbReference type="InterPro" id="IPR045390">
    <property type="entry name" value="ABC-3C_MC3"/>
</dbReference>
<dbReference type="Proteomes" id="UP000325182">
    <property type="component" value="Unassembled WGS sequence"/>
</dbReference>
<gene>
    <name evidence="1" type="ORF">FZC84_20575</name>
</gene>
<accession>A0A5D4M5J2</accession>
<sequence>MSKSNSNSYYSYNNEIIGIVAMLSILKTSEKISFSKAMLILPLILHDPTMNYLQRGNVRIKSIDQLVADKYHLLVNFNNRFSSMLPISLNCIYLLEKMNHISVKDGYISKLKEIDLNEEKLGKRGMKIYKSSYNMRNILDASESYLYLQLRVEL</sequence>
<evidence type="ECO:0000313" key="2">
    <source>
        <dbReference type="Proteomes" id="UP000325182"/>
    </source>
</evidence>
<proteinExistence type="predicted"/>